<protein>
    <recommendedName>
        <fullName evidence="3 9">DNA repair protein RecN</fullName>
    </recommendedName>
    <alternativeName>
        <fullName evidence="8 9">Recombination protein N</fullName>
    </alternativeName>
</protein>
<feature type="coiled-coil region" evidence="10">
    <location>
        <begin position="339"/>
        <end position="366"/>
    </location>
</feature>
<evidence type="ECO:0000256" key="2">
    <source>
        <dbReference type="ARBA" id="ARBA00009441"/>
    </source>
</evidence>
<keyword evidence="7 9" id="KW-0234">DNA repair</keyword>
<keyword evidence="6" id="KW-0067">ATP-binding</keyword>
<evidence type="ECO:0000313" key="12">
    <source>
        <dbReference type="EMBL" id="MFC0214219.1"/>
    </source>
</evidence>
<dbReference type="Pfam" id="PF02463">
    <property type="entry name" value="SMC_N"/>
    <property type="match status" value="1"/>
</dbReference>
<comment type="function">
    <text evidence="1 9">May be involved in recombinational repair of damaged DNA.</text>
</comment>
<name>A0ABV6DNJ2_9BACL</name>
<feature type="coiled-coil region" evidence="10">
    <location>
        <begin position="214"/>
        <end position="241"/>
    </location>
</feature>
<evidence type="ECO:0000256" key="7">
    <source>
        <dbReference type="ARBA" id="ARBA00023204"/>
    </source>
</evidence>
<dbReference type="SUPFAM" id="SSF52540">
    <property type="entry name" value="P-loop containing nucleoside triphosphate hydrolases"/>
    <property type="match status" value="2"/>
</dbReference>
<evidence type="ECO:0000256" key="3">
    <source>
        <dbReference type="ARBA" id="ARBA00021315"/>
    </source>
</evidence>
<evidence type="ECO:0000313" key="13">
    <source>
        <dbReference type="Proteomes" id="UP001589776"/>
    </source>
</evidence>
<dbReference type="Gene3D" id="3.40.50.300">
    <property type="entry name" value="P-loop containing nucleotide triphosphate hydrolases"/>
    <property type="match status" value="2"/>
</dbReference>
<evidence type="ECO:0000256" key="6">
    <source>
        <dbReference type="ARBA" id="ARBA00022840"/>
    </source>
</evidence>
<evidence type="ECO:0000256" key="9">
    <source>
        <dbReference type="PIRNR" id="PIRNR003128"/>
    </source>
</evidence>
<keyword evidence="5 9" id="KW-0227">DNA damage</keyword>
<organism evidence="12 13">
    <name type="scientific">Paenibacillus chartarius</name>
    <dbReference type="NCBI Taxonomy" id="747481"/>
    <lineage>
        <taxon>Bacteria</taxon>
        <taxon>Bacillati</taxon>
        <taxon>Bacillota</taxon>
        <taxon>Bacilli</taxon>
        <taxon>Bacillales</taxon>
        <taxon>Paenibacillaceae</taxon>
        <taxon>Paenibacillus</taxon>
    </lineage>
</organism>
<keyword evidence="10" id="KW-0175">Coiled coil</keyword>
<dbReference type="InterPro" id="IPR027417">
    <property type="entry name" value="P-loop_NTPase"/>
</dbReference>
<dbReference type="EMBL" id="JBHLWN010000071">
    <property type="protein sequence ID" value="MFC0214219.1"/>
    <property type="molecule type" value="Genomic_DNA"/>
</dbReference>
<dbReference type="RefSeq" id="WP_377471574.1">
    <property type="nucleotide sequence ID" value="NZ_JBHLWN010000071.1"/>
</dbReference>
<reference evidence="12 13" key="1">
    <citation type="submission" date="2024-09" db="EMBL/GenBank/DDBJ databases">
        <authorList>
            <person name="Sun Q."/>
            <person name="Mori K."/>
        </authorList>
    </citation>
    <scope>NUCLEOTIDE SEQUENCE [LARGE SCALE GENOMIC DNA]</scope>
    <source>
        <strain evidence="12 13">CCM 7759</strain>
    </source>
</reference>
<dbReference type="CDD" id="cd03241">
    <property type="entry name" value="ABC_RecN"/>
    <property type="match status" value="2"/>
</dbReference>
<keyword evidence="4" id="KW-0547">Nucleotide-binding</keyword>
<evidence type="ECO:0000256" key="8">
    <source>
        <dbReference type="ARBA" id="ARBA00033408"/>
    </source>
</evidence>
<evidence type="ECO:0000256" key="5">
    <source>
        <dbReference type="ARBA" id="ARBA00022763"/>
    </source>
</evidence>
<dbReference type="NCBIfam" id="TIGR00634">
    <property type="entry name" value="recN"/>
    <property type="match status" value="1"/>
</dbReference>
<dbReference type="PANTHER" id="PTHR11059">
    <property type="entry name" value="DNA REPAIR PROTEIN RECN"/>
    <property type="match status" value="1"/>
</dbReference>
<gene>
    <name evidence="12" type="primary">recN</name>
    <name evidence="12" type="ORF">ACFFK0_17455</name>
</gene>
<accession>A0ABV6DNJ2</accession>
<dbReference type="PIRSF" id="PIRSF003128">
    <property type="entry name" value="RecN"/>
    <property type="match status" value="1"/>
</dbReference>
<comment type="similarity">
    <text evidence="2 9">Belongs to the RecN family.</text>
</comment>
<evidence type="ECO:0000256" key="4">
    <source>
        <dbReference type="ARBA" id="ARBA00022741"/>
    </source>
</evidence>
<dbReference type="InterPro" id="IPR004604">
    <property type="entry name" value="DNA_recomb/repair_RecN"/>
</dbReference>
<evidence type="ECO:0000256" key="10">
    <source>
        <dbReference type="SAM" id="Coils"/>
    </source>
</evidence>
<evidence type="ECO:0000259" key="11">
    <source>
        <dbReference type="Pfam" id="PF02463"/>
    </source>
</evidence>
<keyword evidence="13" id="KW-1185">Reference proteome</keyword>
<sequence length="576" mass="63955">MLIELSIRNLAVIEHVHLHFKNGFHVLTGETGAGKSIIIDALSLVVGGRGTSELVRHGSEKAEIEALFELAADHPVWGILERLGIEGDSSEPLLIRRDVTAQGKSSSRINGQLVNMTMLREIGSMLVNIHGQHEHQSLLDTDEHLHLLDMYGDADISPIKQAYASVYEQYTKLQRELHALESASQQSLQMLDLYRFQIEEISSAKLKEGEDASLSEEKRKLANAEKLFQNVSDAYDQLNGAGRSLDTTRKAASKLRDIASYDSAVLGPLVEQIEAAFYQLEDAAYQLRNYRETIEFNPARLDQIESRLDVINTLRRKYGESIGDMLAYLAKIEREVGTIENKDDILQKLQGNARKLLAELSRHAAELSDRRRLVAVQLAAAIESELRDLHMERTKFEVGIAYAEDARSELELGGMKVRFGKDGADQAEFLMAPNPGEPLRGLGKIASGGELSRIMLALKSIFARVDRIPVLVFDEVDTGVSGRAAQAIAEKLSRLSRSCQVFSITHLPQVACMADVHFYIHKEVEGGRTFTRVADLEAGRRAQELARMLGGVEVTETTLHHAQEMLAMAAGQKQKL</sequence>
<evidence type="ECO:0000256" key="1">
    <source>
        <dbReference type="ARBA" id="ARBA00003618"/>
    </source>
</evidence>
<proteinExistence type="inferred from homology"/>
<feature type="domain" description="RecF/RecN/SMC N-terminal" evidence="11">
    <location>
        <begin position="3"/>
        <end position="522"/>
    </location>
</feature>
<dbReference type="PANTHER" id="PTHR11059:SF0">
    <property type="entry name" value="DNA REPAIR PROTEIN RECN"/>
    <property type="match status" value="1"/>
</dbReference>
<dbReference type="Proteomes" id="UP001589776">
    <property type="component" value="Unassembled WGS sequence"/>
</dbReference>
<dbReference type="InterPro" id="IPR003395">
    <property type="entry name" value="RecF/RecN/SMC_N"/>
</dbReference>
<comment type="caution">
    <text evidence="12">The sequence shown here is derived from an EMBL/GenBank/DDBJ whole genome shotgun (WGS) entry which is preliminary data.</text>
</comment>